<evidence type="ECO:0000259" key="1">
    <source>
        <dbReference type="Pfam" id="PF13847"/>
    </source>
</evidence>
<dbReference type="GO" id="GO:0032259">
    <property type="term" value="P:methylation"/>
    <property type="evidence" value="ECO:0007669"/>
    <property type="project" value="UniProtKB-KW"/>
</dbReference>
<dbReference type="EMBL" id="FNIE01000013">
    <property type="protein sequence ID" value="SDO81579.1"/>
    <property type="molecule type" value="Genomic_DNA"/>
</dbReference>
<dbReference type="Pfam" id="PF13847">
    <property type="entry name" value="Methyltransf_31"/>
    <property type="match status" value="1"/>
</dbReference>
<feature type="domain" description="S-adenosylmethionine-dependent methyltransferase Rv2258c-like winged HTH" evidence="2">
    <location>
        <begin position="33"/>
        <end position="105"/>
    </location>
</feature>
<dbReference type="InterPro" id="IPR025714">
    <property type="entry name" value="Methyltranfer_dom"/>
</dbReference>
<organism evidence="3 4">
    <name type="scientific">Actinacidiphila guanduensis</name>
    <dbReference type="NCBI Taxonomy" id="310781"/>
    <lineage>
        <taxon>Bacteria</taxon>
        <taxon>Bacillati</taxon>
        <taxon>Actinomycetota</taxon>
        <taxon>Actinomycetes</taxon>
        <taxon>Kitasatosporales</taxon>
        <taxon>Streptomycetaceae</taxon>
        <taxon>Actinacidiphila</taxon>
    </lineage>
</organism>
<dbReference type="Gene3D" id="1.10.10.10">
    <property type="entry name" value="Winged helix-like DNA-binding domain superfamily/Winged helix DNA-binding domain"/>
    <property type="match status" value="1"/>
</dbReference>
<feature type="domain" description="Methyltransferase" evidence="1">
    <location>
        <begin position="183"/>
        <end position="296"/>
    </location>
</feature>
<dbReference type="InterPro" id="IPR053173">
    <property type="entry name" value="SAM-binding_MTase"/>
</dbReference>
<dbReference type="Pfam" id="PF21320">
    <property type="entry name" value="WHD_Rv2258c"/>
    <property type="match status" value="1"/>
</dbReference>
<dbReference type="InterPro" id="IPR036390">
    <property type="entry name" value="WH_DNA-bd_sf"/>
</dbReference>
<dbReference type="GO" id="GO:0008168">
    <property type="term" value="F:methyltransferase activity"/>
    <property type="evidence" value="ECO:0007669"/>
    <property type="project" value="UniProtKB-KW"/>
</dbReference>
<keyword evidence="4" id="KW-1185">Reference proteome</keyword>
<protein>
    <submittedName>
        <fullName evidence="3">Methyltransferase domain-containing protein</fullName>
    </submittedName>
</protein>
<dbReference type="PANTHER" id="PTHR45128">
    <property type="entry name" value="METHYLTRANSFERASE TYPE 11"/>
    <property type="match status" value="1"/>
</dbReference>
<keyword evidence="3" id="KW-0489">Methyltransferase</keyword>
<dbReference type="InterPro" id="IPR011991">
    <property type="entry name" value="ArsR-like_HTH"/>
</dbReference>
<name>A0A1H0MMA2_9ACTN</name>
<evidence type="ECO:0000313" key="4">
    <source>
        <dbReference type="Proteomes" id="UP000199341"/>
    </source>
</evidence>
<evidence type="ECO:0000313" key="3">
    <source>
        <dbReference type="EMBL" id="SDO81579.1"/>
    </source>
</evidence>
<dbReference type="OrthoDB" id="9801363at2"/>
<dbReference type="CDD" id="cd02440">
    <property type="entry name" value="AdoMet_MTases"/>
    <property type="match status" value="1"/>
</dbReference>
<dbReference type="Gene3D" id="3.40.50.150">
    <property type="entry name" value="Vaccinia Virus protein VP39"/>
    <property type="match status" value="1"/>
</dbReference>
<dbReference type="STRING" id="310781.SAMN05216259_11319"/>
<sequence length="362" mass="38378">MTTAERTAAATGADQDRVMEFLEQVVTDGAAAMAGLCTSLGDRLGIYRAMAGAGPLSSAELAERTGLSERYVREWLASQVAGGYVVHHRDGDRYELPDAHAAVLADPDAPTYAAGMFTMLQALYGTEDRLMDAFRTGGGVAWGEHGSALFEGTAKFFRPGYAASLVPEWLTAVDGMVERLEGGAEVADIGCGYGWSTMLMAQAFPASHFHGFDYHRPSVEAARRIAAEQGLADRVEFDVATAQDYPGDRYDLVTFFDCLHDMSDPGAALRHTAQAMAEDGTCMLVEPNASAQVEENANPIGRGLTAASVAVCLPAAMAEPGPEALGNHAGEDAVRRIAAEAGLPTWQLAAESQVNRVYALAH</sequence>
<dbReference type="InterPro" id="IPR036388">
    <property type="entry name" value="WH-like_DNA-bd_sf"/>
</dbReference>
<gene>
    <name evidence="3" type="ORF">SAMN05216259_11319</name>
</gene>
<dbReference type="SUPFAM" id="SSF46785">
    <property type="entry name" value="Winged helix' DNA-binding domain"/>
    <property type="match status" value="1"/>
</dbReference>
<accession>A0A1H0MMA2</accession>
<dbReference type="RefSeq" id="WP_093787005.1">
    <property type="nucleotide sequence ID" value="NZ_FNIE01000013.1"/>
</dbReference>
<reference evidence="3 4" key="1">
    <citation type="submission" date="2016-10" db="EMBL/GenBank/DDBJ databases">
        <authorList>
            <person name="de Groot N.N."/>
        </authorList>
    </citation>
    <scope>NUCLEOTIDE SEQUENCE [LARGE SCALE GENOMIC DNA]</scope>
    <source>
        <strain evidence="3 4">CGMCC 4.2022</strain>
    </source>
</reference>
<dbReference type="Proteomes" id="UP000199341">
    <property type="component" value="Unassembled WGS sequence"/>
</dbReference>
<evidence type="ECO:0000259" key="2">
    <source>
        <dbReference type="Pfam" id="PF21320"/>
    </source>
</evidence>
<dbReference type="InterPro" id="IPR029063">
    <property type="entry name" value="SAM-dependent_MTases_sf"/>
</dbReference>
<proteinExistence type="predicted"/>
<dbReference type="AlphaFoldDB" id="A0A1H0MMA2"/>
<keyword evidence="3" id="KW-0808">Transferase</keyword>
<dbReference type="SUPFAM" id="SSF53335">
    <property type="entry name" value="S-adenosyl-L-methionine-dependent methyltransferases"/>
    <property type="match status" value="1"/>
</dbReference>
<dbReference type="PANTHER" id="PTHR45128:SF2">
    <property type="entry name" value="METHYLTRANSFERASE DOMAIN-CONTAINING PROTEIN"/>
    <property type="match status" value="1"/>
</dbReference>
<dbReference type="InterPro" id="IPR048711">
    <property type="entry name" value="WHD_Rv2258c"/>
</dbReference>
<dbReference type="CDD" id="cd00090">
    <property type="entry name" value="HTH_ARSR"/>
    <property type="match status" value="1"/>
</dbReference>